<dbReference type="EMBL" id="KL367489">
    <property type="protein sequence ID" value="KFD70180.1"/>
    <property type="molecule type" value="Genomic_DNA"/>
</dbReference>
<accession>A0A085NL34</accession>
<dbReference type="Proteomes" id="UP000030764">
    <property type="component" value="Unassembled WGS sequence"/>
</dbReference>
<proteinExistence type="predicted"/>
<gene>
    <name evidence="1" type="ORF">M513_03268</name>
    <name evidence="2" type="ORF">M514_03268</name>
</gene>
<evidence type="ECO:0000313" key="1">
    <source>
        <dbReference type="EMBL" id="KFD55829.1"/>
    </source>
</evidence>
<evidence type="ECO:0000313" key="3">
    <source>
        <dbReference type="Proteomes" id="UP000030764"/>
    </source>
</evidence>
<keyword evidence="3" id="KW-1185">Reference proteome</keyword>
<organism evidence="2">
    <name type="scientific">Trichuris suis</name>
    <name type="common">pig whipworm</name>
    <dbReference type="NCBI Taxonomy" id="68888"/>
    <lineage>
        <taxon>Eukaryota</taxon>
        <taxon>Metazoa</taxon>
        <taxon>Ecdysozoa</taxon>
        <taxon>Nematoda</taxon>
        <taxon>Enoplea</taxon>
        <taxon>Dorylaimia</taxon>
        <taxon>Trichinellida</taxon>
        <taxon>Trichuridae</taxon>
        <taxon>Trichuris</taxon>
    </lineage>
</organism>
<protein>
    <submittedName>
        <fullName evidence="2">Uncharacterized protein</fullName>
    </submittedName>
</protein>
<evidence type="ECO:0000313" key="2">
    <source>
        <dbReference type="EMBL" id="KFD70180.1"/>
    </source>
</evidence>
<reference evidence="2 3" key="1">
    <citation type="journal article" date="2014" name="Nat. Genet.">
        <title>Genome and transcriptome of the porcine whipworm Trichuris suis.</title>
        <authorList>
            <person name="Jex A.R."/>
            <person name="Nejsum P."/>
            <person name="Schwarz E.M."/>
            <person name="Hu L."/>
            <person name="Young N.D."/>
            <person name="Hall R.S."/>
            <person name="Korhonen P.K."/>
            <person name="Liao S."/>
            <person name="Thamsborg S."/>
            <person name="Xia J."/>
            <person name="Xu P."/>
            <person name="Wang S."/>
            <person name="Scheerlinck J.P."/>
            <person name="Hofmann A."/>
            <person name="Sternberg P.W."/>
            <person name="Wang J."/>
            <person name="Gasser R.B."/>
        </authorList>
    </citation>
    <scope>NUCLEOTIDE SEQUENCE [LARGE SCALE GENOMIC DNA]</scope>
    <source>
        <strain evidence="2">DCEP-RM93F</strain>
        <strain evidence="1">DCEP-RM93M</strain>
    </source>
</reference>
<dbReference type="EMBL" id="KL363197">
    <property type="protein sequence ID" value="KFD55829.1"/>
    <property type="molecule type" value="Genomic_DNA"/>
</dbReference>
<name>A0A085NL34_9BILA</name>
<dbReference type="AlphaFoldDB" id="A0A085NL34"/>
<dbReference type="Proteomes" id="UP000030758">
    <property type="component" value="Unassembled WGS sequence"/>
</dbReference>
<sequence>MHVKVVHGRVMHGKVGDGKVMQGKVIDGEVVHGKVIDGKVKRRPNKLRKVIASVEAEKKNNMRNYFLLKCL</sequence>